<dbReference type="Gene3D" id="3.30.2000.30">
    <property type="match status" value="1"/>
</dbReference>
<dbReference type="InterPro" id="IPR053745">
    <property type="entry name" value="Viral_Tail_Comp_sf"/>
</dbReference>
<sequence>MNVLYTGIFSKMGTSGAPTAFYTAIGGRLYHIKAPQLNATFPYAVYDLITGVDDLDFSEENEIFTIQFDIFSQNNSASEAGTILAALKGLYDDCVLTVTGWRHLSMKRDFTVSNNDFSQVPPIMGYSVQYEIELEKARS</sequence>
<name>A0A6M3K9D2_9ZZZZ</name>
<dbReference type="EMBL" id="MT142336">
    <property type="protein sequence ID" value="QJA78422.1"/>
    <property type="molecule type" value="Genomic_DNA"/>
</dbReference>
<dbReference type="AlphaFoldDB" id="A0A6M3K9D2"/>
<protein>
    <recommendedName>
        <fullName evidence="3">Tail protein</fullName>
    </recommendedName>
</protein>
<reference evidence="1" key="1">
    <citation type="submission" date="2020-03" db="EMBL/GenBank/DDBJ databases">
        <title>The deep terrestrial virosphere.</title>
        <authorList>
            <person name="Holmfeldt K."/>
            <person name="Nilsson E."/>
            <person name="Simone D."/>
            <person name="Lopez-Fernandez M."/>
            <person name="Wu X."/>
            <person name="de Brujin I."/>
            <person name="Lundin D."/>
            <person name="Andersson A."/>
            <person name="Bertilsson S."/>
            <person name="Dopson M."/>
        </authorList>
    </citation>
    <scope>NUCLEOTIDE SEQUENCE</scope>
    <source>
        <strain evidence="1">MM415A01072</strain>
        <strain evidence="2">MM415B02516</strain>
    </source>
</reference>
<gene>
    <name evidence="1" type="ORF">MM415A01072_0009</name>
    <name evidence="2" type="ORF">MM415B02516_0009</name>
</gene>
<dbReference type="EMBL" id="MT142862">
    <property type="protein sequence ID" value="QJA89690.1"/>
    <property type="molecule type" value="Genomic_DNA"/>
</dbReference>
<organism evidence="1">
    <name type="scientific">viral metagenome</name>
    <dbReference type="NCBI Taxonomy" id="1070528"/>
    <lineage>
        <taxon>unclassified sequences</taxon>
        <taxon>metagenomes</taxon>
        <taxon>organismal metagenomes</taxon>
    </lineage>
</organism>
<evidence type="ECO:0008006" key="3">
    <source>
        <dbReference type="Google" id="ProtNLM"/>
    </source>
</evidence>
<evidence type="ECO:0000313" key="2">
    <source>
        <dbReference type="EMBL" id="QJA89690.1"/>
    </source>
</evidence>
<evidence type="ECO:0000313" key="1">
    <source>
        <dbReference type="EMBL" id="QJA78422.1"/>
    </source>
</evidence>
<proteinExistence type="predicted"/>
<accession>A0A6M3K9D2</accession>